<feature type="transmembrane region" description="Helical" evidence="1">
    <location>
        <begin position="992"/>
        <end position="1011"/>
    </location>
</feature>
<dbReference type="SUPFAM" id="SSF82693">
    <property type="entry name" value="Multidrug efflux transporter AcrB pore domain, PN1, PN2, PC1 and PC2 subdomains"/>
    <property type="match status" value="2"/>
</dbReference>
<dbReference type="Gene3D" id="3.30.2090.10">
    <property type="entry name" value="Multidrug efflux transporter AcrB TolC docking domain, DN and DC subdomains"/>
    <property type="match status" value="2"/>
</dbReference>
<evidence type="ECO:0000256" key="1">
    <source>
        <dbReference type="SAM" id="Phobius"/>
    </source>
</evidence>
<feature type="transmembrane region" description="Helical" evidence="1">
    <location>
        <begin position="458"/>
        <end position="478"/>
    </location>
</feature>
<dbReference type="Proteomes" id="UP000759103">
    <property type="component" value="Unassembled WGS sequence"/>
</dbReference>
<evidence type="ECO:0000313" key="3">
    <source>
        <dbReference type="Proteomes" id="UP000759103"/>
    </source>
</evidence>
<evidence type="ECO:0000313" key="2">
    <source>
        <dbReference type="EMBL" id="MBW6533259.1"/>
    </source>
</evidence>
<protein>
    <submittedName>
        <fullName evidence="2">Efflux RND transporter permease subunit</fullName>
    </submittedName>
</protein>
<comment type="caution">
    <text evidence="2">The sequence shown here is derived from an EMBL/GenBank/DDBJ whole genome shotgun (WGS) entry which is preliminary data.</text>
</comment>
<gene>
    <name evidence="2" type="ORF">KZ820_21165</name>
</gene>
<reference evidence="2 3" key="1">
    <citation type="submission" date="2021-07" db="EMBL/GenBank/DDBJ databases">
        <title>Sphingomonas sp.</title>
        <authorList>
            <person name="Feng G."/>
            <person name="Li J."/>
            <person name="Pan M."/>
        </authorList>
    </citation>
    <scope>NUCLEOTIDE SEQUENCE [LARGE SCALE GENOMIC DNA]</scope>
    <source>
        <strain evidence="2 3">RRHST34</strain>
    </source>
</reference>
<dbReference type="PANTHER" id="PTHR32063:SF8">
    <property type="entry name" value="CATION EFFLUX PROTEIN"/>
    <property type="match status" value="1"/>
</dbReference>
<feature type="transmembrane region" description="Helical" evidence="1">
    <location>
        <begin position="890"/>
        <end position="910"/>
    </location>
</feature>
<organism evidence="2 3">
    <name type="scientific">Sphingomonas citri</name>
    <dbReference type="NCBI Taxonomy" id="2862499"/>
    <lineage>
        <taxon>Bacteria</taxon>
        <taxon>Pseudomonadati</taxon>
        <taxon>Pseudomonadota</taxon>
        <taxon>Alphaproteobacteria</taxon>
        <taxon>Sphingomonadales</taxon>
        <taxon>Sphingomonadaceae</taxon>
        <taxon>Sphingomonas</taxon>
    </lineage>
</organism>
<keyword evidence="3" id="KW-1185">Reference proteome</keyword>
<accession>A0ABS7BUH7</accession>
<feature type="transmembrane region" description="Helical" evidence="1">
    <location>
        <begin position="12"/>
        <end position="31"/>
    </location>
</feature>
<keyword evidence="1" id="KW-0472">Membrane</keyword>
<dbReference type="Gene3D" id="1.20.1640.10">
    <property type="entry name" value="Multidrug efflux transporter AcrB transmembrane domain"/>
    <property type="match status" value="2"/>
</dbReference>
<dbReference type="SUPFAM" id="SSF82866">
    <property type="entry name" value="Multidrug efflux transporter AcrB transmembrane domain"/>
    <property type="match status" value="2"/>
</dbReference>
<proteinExistence type="predicted"/>
<dbReference type="InterPro" id="IPR027463">
    <property type="entry name" value="AcrB_DN_DC_subdom"/>
</dbReference>
<feature type="transmembrane region" description="Helical" evidence="1">
    <location>
        <begin position="941"/>
        <end position="964"/>
    </location>
</feature>
<feature type="transmembrane region" description="Helical" evidence="1">
    <location>
        <begin position="361"/>
        <end position="382"/>
    </location>
</feature>
<dbReference type="PRINTS" id="PR00702">
    <property type="entry name" value="ACRIFLAVINRP"/>
</dbReference>
<dbReference type="Gene3D" id="3.30.70.1440">
    <property type="entry name" value="Multidrug efflux transporter AcrB pore domain"/>
    <property type="match status" value="1"/>
</dbReference>
<name>A0ABS7BUH7_9SPHN</name>
<dbReference type="Pfam" id="PF00873">
    <property type="entry name" value="ACR_tran"/>
    <property type="match status" value="1"/>
</dbReference>
<dbReference type="SUPFAM" id="SSF82714">
    <property type="entry name" value="Multidrug efflux transporter AcrB TolC docking domain, DN and DC subdomains"/>
    <property type="match status" value="2"/>
</dbReference>
<sequence length="1067" mass="112640">MIGIVRIALARPLTFIVMAILIAIVGVLAAIRTPVDIFPDIRVPVIATAWQYAGLSPDEMSGRIITPFERVLTTTVNDIDHIESQSLPGIGVVKIYFQPGADIRTATAQVTSVSQTVLKQLPPGITPPLVLNYSASTVPIVQLALSGKGLSEGQMFDLASNQVRPGLVTVPGAAIPYPSGGRQRQIQIDLDPDALQSKGLSAQDVGNAIAAQNQINPAGFAKIGGFQYSVRLNNAPGSIEELNSIPVKVVGGATIYMRDVAHVRDGSAPQTNVVHVDGARSVIMTVLKNGATSTLAIVQGIKDALPKIQETLPSTLKIVPIGDQSLFVRAAVEGVVKEGAIAAALTSLMILLFLGSWRSTVIIAISIPLAILSAIIGLAVTGNTLNTMTLGGLSLAVGILVDDATVTIENINWHLEQGKPVHRAILDGAAQIVTPAFVSLLCICIVFVPMFFLPGVAGFLFVPLALAVVFAMIASFILSRTLVPTMAMYLLRPHGAGDDHDQHSAGAPASRNPLVRFQRGFEARFERIRTGYGGMLERVLAAPKGFVIGFLAVVLLSFGLVPFLGQNFFPSVDAGQIAMHVRAPVGSRIEETSAEFDRIQRRIRQIIPAEELISVVDNIGLPVSSINTTYNNSGTVGPQDGDVLIQLSHDHAPTDDYVRRLREQLPRDFPGATFSFLPADITSQILNFGAPAPIDIQVAGKDAAANAAYAQKIMRRIAKIPGLADARIQQSARYPQLNVAVDRSRIGQYGLTERDVTTSLASSLAGTQQTAPVFFLNPDNGVSYPVVAQAPEYRVGSMSDLSSIPVTGASGRSQVLGGLGTIVRSNAPAVVSHYNIAPVVDIFATPAGRDLGAVAGDIRTVLDELKAEAPKGATVTLRGQYATMNSAFSGLGYGLLGAIVLIYLLIVVNFQSWLDPFVIITALPGALAGIIWMLFTTGTTLSVPALTGAIMCMGVATANAILVVSFARERLAELGDATAAALEAGMTRFRPVLMTALAMIIGMLPMALGLGEGGEQNAPLGRAVIGGLLVATFATLMFVPVIFSLVHRRRAAAAPTREAHHLEQAHV</sequence>
<dbReference type="EMBL" id="JAHXZN010000017">
    <property type="protein sequence ID" value="MBW6533259.1"/>
    <property type="molecule type" value="Genomic_DNA"/>
</dbReference>
<dbReference type="RefSeq" id="WP_219750779.1">
    <property type="nucleotide sequence ID" value="NZ_JAHXZN010000017.1"/>
</dbReference>
<dbReference type="Gene3D" id="3.30.70.1320">
    <property type="entry name" value="Multidrug efflux transporter AcrB pore domain like"/>
    <property type="match status" value="1"/>
</dbReference>
<keyword evidence="1" id="KW-0812">Transmembrane</keyword>
<feature type="transmembrane region" description="Helical" evidence="1">
    <location>
        <begin position="545"/>
        <end position="565"/>
    </location>
</feature>
<feature type="transmembrane region" description="Helical" evidence="1">
    <location>
        <begin position="917"/>
        <end position="935"/>
    </location>
</feature>
<dbReference type="InterPro" id="IPR001036">
    <property type="entry name" value="Acrflvin-R"/>
</dbReference>
<dbReference type="PANTHER" id="PTHR32063">
    <property type="match status" value="1"/>
</dbReference>
<feature type="transmembrane region" description="Helical" evidence="1">
    <location>
        <begin position="429"/>
        <end position="452"/>
    </location>
</feature>
<dbReference type="Gene3D" id="3.30.70.1430">
    <property type="entry name" value="Multidrug efflux transporter AcrB pore domain"/>
    <property type="match status" value="2"/>
</dbReference>
<feature type="transmembrane region" description="Helical" evidence="1">
    <location>
        <begin position="1023"/>
        <end position="1046"/>
    </location>
</feature>
<keyword evidence="1" id="KW-1133">Transmembrane helix</keyword>